<dbReference type="PANTHER" id="PTHR24403">
    <property type="entry name" value="ZINC FINGER PROTEIN"/>
    <property type="match status" value="1"/>
</dbReference>
<proteinExistence type="predicted"/>
<evidence type="ECO:0000256" key="5">
    <source>
        <dbReference type="PROSITE-ProRule" id="PRU00042"/>
    </source>
</evidence>
<protein>
    <recommendedName>
        <fullName evidence="7">C2H2-type domain-containing protein</fullName>
    </recommendedName>
</protein>
<feature type="compositionally biased region" description="Polar residues" evidence="6">
    <location>
        <begin position="979"/>
        <end position="1000"/>
    </location>
</feature>
<keyword evidence="9" id="KW-1185">Reference proteome</keyword>
<feature type="domain" description="C2H2-type" evidence="7">
    <location>
        <begin position="1930"/>
        <end position="1952"/>
    </location>
</feature>
<dbReference type="InterPro" id="IPR050688">
    <property type="entry name" value="Zinc_finger/UBP_domain"/>
</dbReference>
<organism evidence="8 9">
    <name type="scientific">Patella caerulea</name>
    <name type="common">Rayed Mediterranean limpet</name>
    <dbReference type="NCBI Taxonomy" id="87958"/>
    <lineage>
        <taxon>Eukaryota</taxon>
        <taxon>Metazoa</taxon>
        <taxon>Spiralia</taxon>
        <taxon>Lophotrochozoa</taxon>
        <taxon>Mollusca</taxon>
        <taxon>Gastropoda</taxon>
        <taxon>Patellogastropoda</taxon>
        <taxon>Patelloidea</taxon>
        <taxon>Patellidae</taxon>
        <taxon>Patella</taxon>
    </lineage>
</organism>
<feature type="domain" description="C2H2-type" evidence="7">
    <location>
        <begin position="1440"/>
        <end position="1467"/>
    </location>
</feature>
<feature type="domain" description="C2H2-type" evidence="7">
    <location>
        <begin position="1086"/>
        <end position="1114"/>
    </location>
</feature>
<comment type="caution">
    <text evidence="8">The sequence shown here is derived from an EMBL/GenBank/DDBJ whole genome shotgun (WGS) entry which is preliminary data.</text>
</comment>
<dbReference type="Gene3D" id="3.30.160.60">
    <property type="entry name" value="Classic Zinc Finger"/>
    <property type="match status" value="13"/>
</dbReference>
<evidence type="ECO:0000313" key="8">
    <source>
        <dbReference type="EMBL" id="KAK6185363.1"/>
    </source>
</evidence>
<evidence type="ECO:0000256" key="2">
    <source>
        <dbReference type="ARBA" id="ARBA00022737"/>
    </source>
</evidence>
<feature type="region of interest" description="Disordered" evidence="6">
    <location>
        <begin position="1377"/>
        <end position="1405"/>
    </location>
</feature>
<feature type="domain" description="C2H2-type" evidence="7">
    <location>
        <begin position="466"/>
        <end position="493"/>
    </location>
</feature>
<dbReference type="InterPro" id="IPR013087">
    <property type="entry name" value="Znf_C2H2_type"/>
</dbReference>
<feature type="compositionally biased region" description="Acidic residues" evidence="6">
    <location>
        <begin position="85"/>
        <end position="97"/>
    </location>
</feature>
<dbReference type="SMART" id="SM00355">
    <property type="entry name" value="ZnF_C2H2"/>
    <property type="match status" value="31"/>
</dbReference>
<reference evidence="8 9" key="1">
    <citation type="submission" date="2024-01" db="EMBL/GenBank/DDBJ databases">
        <title>The genome of the rayed Mediterranean limpet Patella caerulea (Linnaeus, 1758).</title>
        <authorList>
            <person name="Anh-Thu Weber A."/>
            <person name="Halstead-Nussloch G."/>
        </authorList>
    </citation>
    <scope>NUCLEOTIDE SEQUENCE [LARGE SCALE GENOMIC DNA]</scope>
    <source>
        <strain evidence="8">AATW-2023a</strain>
        <tissue evidence="8">Whole specimen</tissue>
    </source>
</reference>
<dbReference type="GO" id="GO:0005634">
    <property type="term" value="C:nucleus"/>
    <property type="evidence" value="ECO:0007669"/>
    <property type="project" value="TreeGrafter"/>
</dbReference>
<keyword evidence="1" id="KW-0479">Metal-binding</keyword>
<dbReference type="PROSITE" id="PS00028">
    <property type="entry name" value="ZINC_FINGER_C2H2_1"/>
    <property type="match status" value="8"/>
</dbReference>
<evidence type="ECO:0000313" key="9">
    <source>
        <dbReference type="Proteomes" id="UP001347796"/>
    </source>
</evidence>
<dbReference type="GO" id="GO:0008270">
    <property type="term" value="F:zinc ion binding"/>
    <property type="evidence" value="ECO:0007669"/>
    <property type="project" value="UniProtKB-KW"/>
</dbReference>
<feature type="region of interest" description="Disordered" evidence="6">
    <location>
        <begin position="1901"/>
        <end position="1924"/>
    </location>
</feature>
<dbReference type="EMBL" id="JAZGQO010000006">
    <property type="protein sequence ID" value="KAK6185363.1"/>
    <property type="molecule type" value="Genomic_DNA"/>
</dbReference>
<feature type="compositionally biased region" description="Polar residues" evidence="6">
    <location>
        <begin position="43"/>
        <end position="69"/>
    </location>
</feature>
<keyword evidence="4" id="KW-0862">Zinc</keyword>
<feature type="domain" description="C2H2-type" evidence="7">
    <location>
        <begin position="494"/>
        <end position="521"/>
    </location>
</feature>
<feature type="domain" description="C2H2-type" evidence="7">
    <location>
        <begin position="899"/>
        <end position="927"/>
    </location>
</feature>
<keyword evidence="3 5" id="KW-0863">Zinc-finger</keyword>
<keyword evidence="2" id="KW-0677">Repeat</keyword>
<evidence type="ECO:0000259" key="7">
    <source>
        <dbReference type="PROSITE" id="PS50157"/>
    </source>
</evidence>
<evidence type="ECO:0000256" key="1">
    <source>
        <dbReference type="ARBA" id="ARBA00022723"/>
    </source>
</evidence>
<evidence type="ECO:0000256" key="6">
    <source>
        <dbReference type="SAM" id="MobiDB-lite"/>
    </source>
</evidence>
<feature type="domain" description="C2H2-type" evidence="7">
    <location>
        <begin position="542"/>
        <end position="569"/>
    </location>
</feature>
<dbReference type="PANTHER" id="PTHR24403:SF67">
    <property type="entry name" value="FI01116P-RELATED"/>
    <property type="match status" value="1"/>
</dbReference>
<accession>A0AAN8K4X7</accession>
<dbReference type="Proteomes" id="UP001347796">
    <property type="component" value="Unassembled WGS sequence"/>
</dbReference>
<gene>
    <name evidence="8" type="ORF">SNE40_007613</name>
</gene>
<evidence type="ECO:0000256" key="3">
    <source>
        <dbReference type="ARBA" id="ARBA00022771"/>
    </source>
</evidence>
<feature type="domain" description="C2H2-type" evidence="7">
    <location>
        <begin position="825"/>
        <end position="853"/>
    </location>
</feature>
<dbReference type="Pfam" id="PF13909">
    <property type="entry name" value="zf-H2C2_5"/>
    <property type="match status" value="1"/>
</dbReference>
<dbReference type="GO" id="GO:0045944">
    <property type="term" value="P:positive regulation of transcription by RNA polymerase II"/>
    <property type="evidence" value="ECO:0007669"/>
    <property type="project" value="TreeGrafter"/>
</dbReference>
<evidence type="ECO:0000256" key="4">
    <source>
        <dbReference type="ARBA" id="ARBA00022833"/>
    </source>
</evidence>
<feature type="domain" description="C2H2-type" evidence="7">
    <location>
        <begin position="1351"/>
        <end position="1378"/>
    </location>
</feature>
<sequence>MGKKIVNTMKKCPLCFFTTTNKRIFKSHRGQCKGMATDTNTAQTLDNAATSSKSTPTSVDSTPKSLDSTVDSEWESICETTINNDDVDKEDIEEEENGSTKDSNSTFDAASNQEDLQDASAETPGLPSPRISRNYNCSECKFTTTKARVFLNHRRDNHDESFTIYPCNLCEYASQYKHKLQRHEAMAHKPGVGGFSVKANASKQSVKIVKKTKKLPAIPKLKVKLNNNGSAFSKVITTKTKAIKATKKRAARNKAYENVVPLVPPEGVLAYRCKLCLYKGKSRPRVLNHVLSMHLNAKQLKCKLCSFKTNRKIELYLHKKEHASGKEVYRCPECDYISNYKPNLDRHMENHGRDYEFKCNYCNFSSTNSGALARHVTSHHAQGMEEESMEVDGEEVNDQSLEDGLYTCDCGSAHKTSADLDRHITMKHPVKEQDKETLIESDDDYEEYVTEDEENPTDSELGSKSLNCKYCSYNAKNPSDMKKHMTAHSLEKRYKCPICWKKYKYTGDLNVHIKRDHNEEPGGLDIEKVSIVPLKKNSPTLYRCPACPYTTNWKSEMERHSHVHGSEDKTYQCNYCMYQTYWRGDITRHLYRKHEDKISKDDDILHHVIFRNELVVPKGKSRYGNAQDSPVATMNIKQEVTEPEVFFKADGPAEVEKDWETQSVASTTNTKDTTVLGATNNNGIFHCDHCEFTANAPSKMKAHVATHLNFKQFMCPVCGKRANWKWDIQKHMKKDHPTTTMQVVKLSEEEAKETIGNYLATMPAVRRSHHLPSPTKSPPVPAPRFTLKIPTIRSIARTPVVEPPSTKPATAITNKSPIAAGQKPYQCSLCGLRSNFRWSISKHLKTIHEGLTGSVIVYKINEVIPNVNTESPVSVPPEKVVKKSLSPHKASTDESMKLFMCVECGKRCLLKGDIKKHYKYMHPGKDVLIKYMVTGSTFLYDTNFVEDKQYVTDKQQASASLDSSLDSSMDKSLNASDVTLTPEQLSTKSAPTQGNQTSVHNDPKKHGYVKPFKCSICGHRSNWKWDSKRHLREKHIGSNGFIIVMSIENATETYATECLNPASPEKKPPLALANIPSEDGDRLKRLKCSICEYRSNWRTDIMRHSRKRHPNEKPQVVLLDLGVAKETLESYSYHYQKIHGQSDAPGTAPAVPAKRPASAKPQQRIWRCPKCAFCGVGNSDIIKHMQKHNMKPFKCCICEFATNFRGALYRHVRKLHQISDYASCTKVLIRYGQNKEDGDEQDLGATPSDTYREAYVDIFLCKICNFQTSFKYLCCRHLREKHGSTDYTNVLKIRKRQKVKVKCVPKGSTGNDTTSDKAKQYMCSICPYKAFKRGLLNFHMTYHKPQPGNKYKCKFCPYYVCAPRLLHQHMKIHSKDQGWYKEQKTPNSSPQKNFPSTSDQFDDDSVPRKHICEKCPYTTNSKNDFIYHKQFHRPKPSAEFKCEFCDYWVTHKRLLKQHMKLHTDAMKLSGYGSLQSSPCKSEMSDASVIFDTVEIASIKQKIISSKITASLSSSPTVSPMKIASRCGVGSRPGYILKSGVYRKLHRCKKCPYFNVRTRNLRLHEMMHGYRSSEHPLIKCPHCDYYVGAKGLLSHHLKVHQPNYCPDYQDNTISELEKQEGLKFDDDDDRSSDTAEIENVHKVDTLLEIARFKKFCCEKCPYATAKRLQFQRHCELHGSKQRHTCEFCDYSVPSNNLLLQHRKIHMMPNQNLLAAQSLTNLQHLTEVPADVALASALPPIDTREPVTISVIHDHLDLYENMEDLEPKKLYRCDRCPYANVRRDHLLTHLKFHMIRSELTCPYCDYSVPKQNFLTQHIKVHFCPLPELSDWLVQNGQARRAKEMKDQDISEAVELAHKCQTGRQNNITKKDQGKTMITEKIEDTKETQEDKMEVDVENNEVNGSTIPKEIMGPPPPPKPKTANGTTNPSNTYICQYCDREFAASDKLLRHEMQHLIGNHFENGEDVTEKQACETVVLEDKLSDGTATEEKMDDAETSQAIP</sequence>
<feature type="domain" description="C2H2-type" evidence="7">
    <location>
        <begin position="1797"/>
        <end position="1824"/>
    </location>
</feature>
<name>A0AAN8K4X7_PATCE</name>
<feature type="region of interest" description="Disordered" evidence="6">
    <location>
        <begin position="979"/>
        <end position="1003"/>
    </location>
</feature>
<feature type="domain" description="C2H2-type" evidence="7">
    <location>
        <begin position="1769"/>
        <end position="1796"/>
    </location>
</feature>
<dbReference type="SUPFAM" id="SSF57667">
    <property type="entry name" value="beta-beta-alpha zinc fingers"/>
    <property type="match status" value="5"/>
</dbReference>
<feature type="domain" description="C2H2-type" evidence="7">
    <location>
        <begin position="329"/>
        <end position="356"/>
    </location>
</feature>
<dbReference type="InterPro" id="IPR036236">
    <property type="entry name" value="Znf_C2H2_sf"/>
</dbReference>
<feature type="region of interest" description="Disordered" evidence="6">
    <location>
        <begin position="1976"/>
        <end position="1999"/>
    </location>
</feature>
<feature type="compositionally biased region" description="Polar residues" evidence="6">
    <location>
        <begin position="1385"/>
        <end position="1399"/>
    </location>
</feature>
<feature type="region of interest" description="Disordered" evidence="6">
    <location>
        <begin position="43"/>
        <end position="108"/>
    </location>
</feature>
<dbReference type="PROSITE" id="PS50157">
    <property type="entry name" value="ZINC_FINGER_C2H2_2"/>
    <property type="match status" value="12"/>
</dbReference>